<accession>A0A9W7E9I3</accession>
<dbReference type="InterPro" id="IPR024240">
    <property type="entry name" value="NAGLU_N"/>
</dbReference>
<dbReference type="InterPro" id="IPR029018">
    <property type="entry name" value="Hex-like_dom2"/>
</dbReference>
<dbReference type="Pfam" id="PF05089">
    <property type="entry name" value="NAGLU"/>
    <property type="match status" value="1"/>
</dbReference>
<evidence type="ECO:0000259" key="4">
    <source>
        <dbReference type="Pfam" id="PF12972"/>
    </source>
</evidence>
<protein>
    <recommendedName>
        <fullName evidence="7">Alpha-N-acetylglucosaminidase</fullName>
    </recommendedName>
</protein>
<feature type="domain" description="Alpha-N-acetylglucosaminidase C-terminal" evidence="4">
    <location>
        <begin position="460"/>
        <end position="728"/>
    </location>
</feature>
<dbReference type="Gene3D" id="3.20.20.80">
    <property type="entry name" value="Glycosidases"/>
    <property type="match status" value="1"/>
</dbReference>
<feature type="domain" description="Alpha-N-acetylglucosaminidase tim-barrel" evidence="2">
    <location>
        <begin position="117"/>
        <end position="451"/>
    </location>
</feature>
<evidence type="ECO:0000256" key="1">
    <source>
        <dbReference type="ARBA" id="ARBA00022801"/>
    </source>
</evidence>
<feature type="domain" description="Alpha-N-acetylglucosaminidase N-terminal" evidence="3">
    <location>
        <begin position="24"/>
        <end position="100"/>
    </location>
</feature>
<dbReference type="InterPro" id="IPR024732">
    <property type="entry name" value="NAGLU_C"/>
</dbReference>
<keyword evidence="6" id="KW-1185">Reference proteome</keyword>
<dbReference type="PANTHER" id="PTHR12872:SF1">
    <property type="entry name" value="ALPHA-N-ACETYLGLUCOSAMINIDASE"/>
    <property type="match status" value="1"/>
</dbReference>
<dbReference type="Gene3D" id="1.20.120.670">
    <property type="entry name" value="N-acetyl-b-d-glucoasminidase"/>
    <property type="match status" value="1"/>
</dbReference>
<dbReference type="InterPro" id="IPR024733">
    <property type="entry name" value="NAGLU_tim-barrel"/>
</dbReference>
<dbReference type="PANTHER" id="PTHR12872">
    <property type="entry name" value="ALPHA-N-ACETYLGLUCOSAMINIDASE"/>
    <property type="match status" value="1"/>
</dbReference>
<keyword evidence="1" id="KW-0378">Hydrolase</keyword>
<evidence type="ECO:0008006" key="7">
    <source>
        <dbReference type="Google" id="ProtNLM"/>
    </source>
</evidence>
<organism evidence="5 6">
    <name type="scientific">Triparma laevis f. longispina</name>
    <dbReference type="NCBI Taxonomy" id="1714387"/>
    <lineage>
        <taxon>Eukaryota</taxon>
        <taxon>Sar</taxon>
        <taxon>Stramenopiles</taxon>
        <taxon>Ochrophyta</taxon>
        <taxon>Bolidophyceae</taxon>
        <taxon>Parmales</taxon>
        <taxon>Triparmaceae</taxon>
        <taxon>Triparma</taxon>
    </lineage>
</organism>
<dbReference type="SUPFAM" id="SSF51445">
    <property type="entry name" value="(Trans)glycosidases"/>
    <property type="match status" value="1"/>
</dbReference>
<reference evidence="6" key="1">
    <citation type="journal article" date="2023" name="Commun. Biol.">
        <title>Genome analysis of Parmales, the sister group of diatoms, reveals the evolutionary specialization of diatoms from phago-mixotrophs to photoautotrophs.</title>
        <authorList>
            <person name="Ban H."/>
            <person name="Sato S."/>
            <person name="Yoshikawa S."/>
            <person name="Yamada K."/>
            <person name="Nakamura Y."/>
            <person name="Ichinomiya M."/>
            <person name="Sato N."/>
            <person name="Blanc-Mathieu R."/>
            <person name="Endo H."/>
            <person name="Kuwata A."/>
            <person name="Ogata H."/>
        </authorList>
    </citation>
    <scope>NUCLEOTIDE SEQUENCE [LARGE SCALE GENOMIC DNA]</scope>
    <source>
        <strain evidence="6">NIES 3700</strain>
    </source>
</reference>
<dbReference type="InterPro" id="IPR007781">
    <property type="entry name" value="NAGLU"/>
</dbReference>
<dbReference type="GO" id="GO:0016787">
    <property type="term" value="F:hydrolase activity"/>
    <property type="evidence" value="ECO:0007669"/>
    <property type="project" value="UniProtKB-KW"/>
</dbReference>
<dbReference type="Proteomes" id="UP001165122">
    <property type="component" value="Unassembled WGS sequence"/>
</dbReference>
<proteinExistence type="predicted"/>
<evidence type="ECO:0000259" key="3">
    <source>
        <dbReference type="Pfam" id="PF12971"/>
    </source>
</evidence>
<evidence type="ECO:0000313" key="6">
    <source>
        <dbReference type="Proteomes" id="UP001165122"/>
    </source>
</evidence>
<dbReference type="InterPro" id="IPR017853">
    <property type="entry name" value="GH"/>
</dbReference>
<dbReference type="Pfam" id="PF12972">
    <property type="entry name" value="NAGLU_C"/>
    <property type="match status" value="1"/>
</dbReference>
<dbReference type="EMBL" id="BRXW01000613">
    <property type="protein sequence ID" value="GMH69995.1"/>
    <property type="molecule type" value="Genomic_DNA"/>
</dbReference>
<sequence length="738" mass="83502">MKLLTLLLPTLALSSSPGEDAAFDTLTSILGDRATSFELVEDKTASPLSFTISPFGEKIKITAESGVSLCAGAYDYLKSNDNLLSWAATGGDSLNLLKPLTPPASPITKQSPYEFVYYNNVCTYGYSGYWWWNWERWERELNLMAMQGINFPLLVLGQEFIWNQVWLDYNLSQSEINDWNAGPAFAAWFYMGNLKGWEGPISLDYQERTRQLQKKILEKARALGMKPVLPSFSGFVPDALAGHLEDSSDIKLSSGWNSYDPVNYVEPTSDLFSNITSSFMSKFCAEFGCEDSDSNYWAADLYNELSPPSADLDYLSSVSNSVYAAMQAVDPNAIWVTQGWMFHSDPEFWQGDQIKAFVTGVSTGKLIVLDLHAEQWPIYKDTDSFYGTPFIFDTIFNFGGRSGMYGRLEQLTNEIAEATEGENTLVGIGVAPEAIETNPISYDLQFDHVFNPTSHDIDNYVEKYVARRYSSSNSALLSAWKLLEKSVYNFTSEENFMQGAPGNIIVERPQWNATQVGCCAEIKDFYDFQDVVDALRFFLEASDDNSELEKESAFRFDVLNTGLQAVTNYAYEVYTSLQQSFESGDKDAFESSVPTFMKCLSLADAILADQPERMLGFWIENARLAGGSDQEKDQMEENARMIVTVWGPNKDASLHEYAFRLWNGLIDTFYSERWSKYFATVTENWENFDQSSFDDKIKDWEWQWNSLKGVELPTTPNGQGLEVAKQIYDFVTQEKKLK</sequence>
<gene>
    <name evidence="5" type="ORF">TrLO_g14454</name>
</gene>
<comment type="caution">
    <text evidence="5">The sequence shown here is derived from an EMBL/GenBank/DDBJ whole genome shotgun (WGS) entry which is preliminary data.</text>
</comment>
<evidence type="ECO:0000313" key="5">
    <source>
        <dbReference type="EMBL" id="GMH69995.1"/>
    </source>
</evidence>
<evidence type="ECO:0000259" key="2">
    <source>
        <dbReference type="Pfam" id="PF05089"/>
    </source>
</evidence>
<dbReference type="OrthoDB" id="64736at2759"/>
<name>A0A9W7E9I3_9STRA</name>
<dbReference type="Gene3D" id="3.30.379.10">
    <property type="entry name" value="Chitobiase/beta-hexosaminidase domain 2-like"/>
    <property type="match status" value="1"/>
</dbReference>
<dbReference type="Pfam" id="PF12971">
    <property type="entry name" value="NAGLU_N"/>
    <property type="match status" value="1"/>
</dbReference>
<dbReference type="AlphaFoldDB" id="A0A9W7E9I3"/>